<protein>
    <submittedName>
        <fullName evidence="7">Aminoacyltransferase</fullName>
    </submittedName>
</protein>
<dbReference type="Proteomes" id="UP000549765">
    <property type="component" value="Unassembled WGS sequence"/>
</dbReference>
<dbReference type="PROSITE" id="PS51191">
    <property type="entry name" value="FEMABX"/>
    <property type="match status" value="1"/>
</dbReference>
<dbReference type="GO" id="GO:0016755">
    <property type="term" value="F:aminoacyltransferase activity"/>
    <property type="evidence" value="ECO:0007669"/>
    <property type="project" value="InterPro"/>
</dbReference>
<dbReference type="GO" id="GO:0071555">
    <property type="term" value="P:cell wall organization"/>
    <property type="evidence" value="ECO:0007669"/>
    <property type="project" value="UniProtKB-KW"/>
</dbReference>
<keyword evidence="2 7" id="KW-0808">Transferase</keyword>
<keyword evidence="3" id="KW-0133">Cell shape</keyword>
<organism evidence="7 8">
    <name type="scientific">Periweissella fabalis</name>
    <dbReference type="NCBI Taxonomy" id="1070421"/>
    <lineage>
        <taxon>Bacteria</taxon>
        <taxon>Bacillati</taxon>
        <taxon>Bacillota</taxon>
        <taxon>Bacilli</taxon>
        <taxon>Lactobacillales</taxon>
        <taxon>Lactobacillaceae</taxon>
        <taxon>Periweissella</taxon>
    </lineage>
</organism>
<evidence type="ECO:0000256" key="4">
    <source>
        <dbReference type="ARBA" id="ARBA00022984"/>
    </source>
</evidence>
<dbReference type="Pfam" id="PF02388">
    <property type="entry name" value="FemAB"/>
    <property type="match status" value="2"/>
</dbReference>
<evidence type="ECO:0000256" key="2">
    <source>
        <dbReference type="ARBA" id="ARBA00022679"/>
    </source>
</evidence>
<comment type="similarity">
    <text evidence="1">Belongs to the FemABX family.</text>
</comment>
<evidence type="ECO:0000313" key="8">
    <source>
        <dbReference type="Proteomes" id="UP000549765"/>
    </source>
</evidence>
<gene>
    <name evidence="7" type="ORF">HF964_07180</name>
</gene>
<dbReference type="PANTHER" id="PTHR36174:SF1">
    <property type="entry name" value="LIPID II:GLYCINE GLYCYLTRANSFERASE"/>
    <property type="match status" value="1"/>
</dbReference>
<reference evidence="7 8" key="1">
    <citation type="submission" date="2020-04" db="EMBL/GenBank/DDBJ databases">
        <title>MicrobeNet Type strains.</title>
        <authorList>
            <person name="Nicholson A.C."/>
        </authorList>
    </citation>
    <scope>NUCLEOTIDE SEQUENCE [LARGE SCALE GENOMIC DNA]</scope>
    <source>
        <strain evidence="7 8">CCUG 61472</strain>
    </source>
</reference>
<accession>A0A7X6S3T8</accession>
<dbReference type="EMBL" id="JAAXPN010000007">
    <property type="protein sequence ID" value="NKZ24576.1"/>
    <property type="molecule type" value="Genomic_DNA"/>
</dbReference>
<dbReference type="GO" id="GO:0009252">
    <property type="term" value="P:peptidoglycan biosynthetic process"/>
    <property type="evidence" value="ECO:0007669"/>
    <property type="project" value="UniProtKB-KW"/>
</dbReference>
<dbReference type="SUPFAM" id="SSF55729">
    <property type="entry name" value="Acyl-CoA N-acyltransferases (Nat)"/>
    <property type="match status" value="2"/>
</dbReference>
<keyword evidence="6" id="KW-0961">Cell wall biogenesis/degradation</keyword>
<sequence length="351" mass="39511">MPILDITDKDAVSRFQNFVRGSKYGQITQDLGWAAVKDNWEQFHAYIEEEGQIVAAISILMTKLANGSRFAYASKGPVMDVHNLDLLDRLVAEVKPTLLEKNVYVLRMDPEVAYDEAFDAQIKAHGYETRNVQAEGLHGTIQPRINIVVDLEGKHTQDEILAGFSSRVRTKIRKGWRDGVTTRYSNDEADLKIFYDIYEEMAHRHDISYRPYDYFQRMLTTFGPDDIMRIYVAEKDGATLAVGLGFAFGDKVWYMYAGSISGPIFEAPRVIQVAMMEWAVAEGKSAYDLGGVGAADPEDSLYRFKSGFLGKDEGPRVYIGEIDCVLDDAVYDQLVRQKDAKHLIDSVGSAE</sequence>
<dbReference type="InterPro" id="IPR050644">
    <property type="entry name" value="PG_Glycine_Bridge_Synth"/>
</dbReference>
<evidence type="ECO:0000256" key="5">
    <source>
        <dbReference type="ARBA" id="ARBA00023315"/>
    </source>
</evidence>
<keyword evidence="4" id="KW-0573">Peptidoglycan synthesis</keyword>
<proteinExistence type="inferred from homology"/>
<dbReference type="AlphaFoldDB" id="A0A7X6S3T8"/>
<name>A0A7X6S3T8_9LACO</name>
<comment type="caution">
    <text evidence="7">The sequence shown here is derived from an EMBL/GenBank/DDBJ whole genome shotgun (WGS) entry which is preliminary data.</text>
</comment>
<evidence type="ECO:0000256" key="3">
    <source>
        <dbReference type="ARBA" id="ARBA00022960"/>
    </source>
</evidence>
<keyword evidence="8" id="KW-1185">Reference proteome</keyword>
<keyword evidence="5 7" id="KW-0012">Acyltransferase</keyword>
<dbReference type="InterPro" id="IPR016181">
    <property type="entry name" value="Acyl_CoA_acyltransferase"/>
</dbReference>
<dbReference type="PANTHER" id="PTHR36174">
    <property type="entry name" value="LIPID II:GLYCINE GLYCYLTRANSFERASE"/>
    <property type="match status" value="1"/>
</dbReference>
<dbReference type="GO" id="GO:0008360">
    <property type="term" value="P:regulation of cell shape"/>
    <property type="evidence" value="ECO:0007669"/>
    <property type="project" value="UniProtKB-KW"/>
</dbReference>
<dbReference type="Gene3D" id="3.40.630.30">
    <property type="match status" value="2"/>
</dbReference>
<evidence type="ECO:0000256" key="1">
    <source>
        <dbReference type="ARBA" id="ARBA00009943"/>
    </source>
</evidence>
<dbReference type="InterPro" id="IPR003447">
    <property type="entry name" value="FEMABX"/>
</dbReference>
<evidence type="ECO:0000256" key="6">
    <source>
        <dbReference type="ARBA" id="ARBA00023316"/>
    </source>
</evidence>
<dbReference type="RefSeq" id="WP_168722365.1">
    <property type="nucleotide sequence ID" value="NZ_JAAXPN010000007.1"/>
</dbReference>
<evidence type="ECO:0000313" key="7">
    <source>
        <dbReference type="EMBL" id="NKZ24576.1"/>
    </source>
</evidence>